<feature type="compositionally biased region" description="Low complexity" evidence="1">
    <location>
        <begin position="86"/>
        <end position="112"/>
    </location>
</feature>
<feature type="region of interest" description="Disordered" evidence="1">
    <location>
        <begin position="510"/>
        <end position="560"/>
    </location>
</feature>
<dbReference type="EMBL" id="JAMKOV010000050">
    <property type="protein sequence ID" value="KAI8035030.1"/>
    <property type="molecule type" value="Genomic_DNA"/>
</dbReference>
<protein>
    <submittedName>
        <fullName evidence="2">Uncharacterized protein</fullName>
    </submittedName>
</protein>
<feature type="compositionally biased region" description="Low complexity" evidence="1">
    <location>
        <begin position="59"/>
        <end position="70"/>
    </location>
</feature>
<gene>
    <name evidence="2" type="ORF">M5D96_012123</name>
</gene>
<accession>A0A9Q0BKJ7</accession>
<evidence type="ECO:0000313" key="2">
    <source>
        <dbReference type="EMBL" id="KAI8035030.1"/>
    </source>
</evidence>
<feature type="compositionally biased region" description="Low complexity" evidence="1">
    <location>
        <begin position="517"/>
        <end position="533"/>
    </location>
</feature>
<proteinExistence type="predicted"/>
<organism evidence="2 3">
    <name type="scientific">Drosophila gunungcola</name>
    <name type="common">fruit fly</name>
    <dbReference type="NCBI Taxonomy" id="103775"/>
    <lineage>
        <taxon>Eukaryota</taxon>
        <taxon>Metazoa</taxon>
        <taxon>Ecdysozoa</taxon>
        <taxon>Arthropoda</taxon>
        <taxon>Hexapoda</taxon>
        <taxon>Insecta</taxon>
        <taxon>Pterygota</taxon>
        <taxon>Neoptera</taxon>
        <taxon>Endopterygota</taxon>
        <taxon>Diptera</taxon>
        <taxon>Brachycera</taxon>
        <taxon>Muscomorpha</taxon>
        <taxon>Ephydroidea</taxon>
        <taxon>Drosophilidae</taxon>
        <taxon>Drosophila</taxon>
        <taxon>Sophophora</taxon>
    </lineage>
</organism>
<reference evidence="2" key="1">
    <citation type="journal article" date="2023" name="Genome Biol. Evol.">
        <title>Long-read-based Genome Assembly of Drosophila gunungcola Reveals Fewer Chemosensory Genes in Flower-breeding Species.</title>
        <authorList>
            <person name="Negi A."/>
            <person name="Liao B.Y."/>
            <person name="Yeh S.D."/>
        </authorList>
    </citation>
    <scope>NUCLEOTIDE SEQUENCE</scope>
    <source>
        <strain evidence="2">Sukarami</strain>
    </source>
</reference>
<feature type="region of interest" description="Disordered" evidence="1">
    <location>
        <begin position="1"/>
        <end position="131"/>
    </location>
</feature>
<feature type="compositionally biased region" description="Basic residues" evidence="1">
    <location>
        <begin position="1"/>
        <end position="12"/>
    </location>
</feature>
<evidence type="ECO:0000256" key="1">
    <source>
        <dbReference type="SAM" id="MobiDB-lite"/>
    </source>
</evidence>
<feature type="compositionally biased region" description="Basic residues" evidence="1">
    <location>
        <begin position="27"/>
        <end position="45"/>
    </location>
</feature>
<comment type="caution">
    <text evidence="2">The sequence shown here is derived from an EMBL/GenBank/DDBJ whole genome shotgun (WGS) entry which is preliminary data.</text>
</comment>
<sequence>MKYISKRQRKRQGLPQAVIDQDSGAKGQKKKNKRLPKKAKIKRSHNNPAKLLDRTNKFQYQSSSYSYASAEQRQRVQGPLLPSPDSSQSEGSVTSSQESSATSTSTSTSTSGGDLELESSQRRKGHYTHSGQSLTLASFIDPELLMRTSAGKFSKFPGKSLMALPLPPIVSTLRKPPPTLPLPMTTALPSALPIPKPLPSPPPKQLPMLPTASFAEWYKSGQWVSFVNDLPEDPDDISWISSQTAMPRISVLCHEPDFGPLMTPNKGDGVPPPEFWRNPLSLAVSGLDIPDKEFFECLKLKPIGYEMLLARKQKRAQKSVEEQVMELVKWVETGAAAVNMYPQPMVTWPPYSQQRIHNSNKAGSGSGSGFHGNQRQQKSRNFINNWWDNPFYVNCVAQMEPFPVDLMPEELHAAQMYAMQGVHFYEMPMPMDTVYYGAPPPYVPYQQAVGPFQPSMVPQMGGPPPGFYPNRQDECQMQDRKKDITQEEHAAQARQVLVLQVQKFGNQKATGAPLMTSGDSGASGASGASGSSDNLTDLDVINFNSTNFPPLPVPPKKRTN</sequence>
<dbReference type="AlphaFoldDB" id="A0A9Q0BKJ7"/>
<dbReference type="Proteomes" id="UP001059596">
    <property type="component" value="Unassembled WGS sequence"/>
</dbReference>
<evidence type="ECO:0000313" key="3">
    <source>
        <dbReference type="Proteomes" id="UP001059596"/>
    </source>
</evidence>
<keyword evidence="3" id="KW-1185">Reference proteome</keyword>
<name>A0A9Q0BKJ7_9MUSC</name>
<feature type="region of interest" description="Disordered" evidence="1">
    <location>
        <begin position="356"/>
        <end position="375"/>
    </location>
</feature>